<evidence type="ECO:0000256" key="3">
    <source>
        <dbReference type="RuleBase" id="RU003845"/>
    </source>
</evidence>
<dbReference type="PANTHER" id="PTHR10972:SF141">
    <property type="entry name" value="OXYSTEROL-BINDING PROTEIN"/>
    <property type="match status" value="1"/>
</dbReference>
<dbReference type="Gene3D" id="1.10.287.2720">
    <property type="match status" value="1"/>
</dbReference>
<dbReference type="Pfam" id="PF01237">
    <property type="entry name" value="Oxysterol_BP"/>
    <property type="match status" value="1"/>
</dbReference>
<dbReference type="InterPro" id="IPR037239">
    <property type="entry name" value="OSBP_sf"/>
</dbReference>
<sequence>MIVYAFTDLHINDDLTDEEDEEEIATVAVEEHKSVILHLLSQLKLGMDLTRVVLPTFILERRSLLEMFADSMGHHHLFINITNQTSPYLRMLSALEWYLTSFHIGRKSSVAKKPYNPIIGETFHCSWKLTSLDENVDEIYTAEKSDLICYTAEQVSHHPPVTAFYAECRQRQICLNASIWTKSNFSGMSVGVNMIGEVSLFLGEHGEQYDFTLPAAYARSIISIPWIELGGKVNINCPSTGYLANIIFHTKPFYGGKVNQVTAEVKNETGAIISRVQGEWNNHFEFTYGNINLNHKSKIQFQGETKTIYVDELPVCKKRVRPLSKQEKMESRKLWCNVTHALREGDISAATEYKRDGARQHLQHQGVPDGRSPRTLVWRLVSLLHRLKGPQTSWTTRFLTAALLNTSPRPVVSPWNTVVLSTTILMGLRSVVSLLCSQFTARIAAVISAALISVVSCSLWTKPLLSSAQVAATDHGVASDAMSTGSSVGSLHVAVTRAVAYAGHLKLNASQLSSPLSAVSLSLMRWVCVSRRSTLRCAPGDMVRVESLVFMAKPRYVVVLLAVLEDLSVFMIPTWRHDGLESGTWKNPAFRLTFQSREFLGMQLMAAPAVLSENSAVCTYGVINDMSWMMRIPPFALGIANRGNASQMSLFFSISPVVVQS</sequence>
<dbReference type="GO" id="GO:0006869">
    <property type="term" value="P:lipid transport"/>
    <property type="evidence" value="ECO:0007669"/>
    <property type="project" value="UniProtKB-KW"/>
</dbReference>
<protein>
    <recommendedName>
        <fullName evidence="3">Oxysterol-binding protein</fullName>
    </recommendedName>
</protein>
<dbReference type="PANTHER" id="PTHR10972">
    <property type="entry name" value="OXYSTEROL-BINDING PROTEIN-RELATED"/>
    <property type="match status" value="1"/>
</dbReference>
<keyword evidence="1" id="KW-0446">Lipid-binding</keyword>
<comment type="similarity">
    <text evidence="2">Belongs to the OSBP family.</text>
</comment>
<dbReference type="EMBL" id="OD000210">
    <property type="protein sequence ID" value="CAD7396419.1"/>
    <property type="molecule type" value="Genomic_DNA"/>
</dbReference>
<evidence type="ECO:0000256" key="1">
    <source>
        <dbReference type="ARBA" id="ARBA00023121"/>
    </source>
</evidence>
<organism evidence="4">
    <name type="scientific">Timema poppense</name>
    <name type="common">Walking stick</name>
    <dbReference type="NCBI Taxonomy" id="170557"/>
    <lineage>
        <taxon>Eukaryota</taxon>
        <taxon>Metazoa</taxon>
        <taxon>Ecdysozoa</taxon>
        <taxon>Arthropoda</taxon>
        <taxon>Hexapoda</taxon>
        <taxon>Insecta</taxon>
        <taxon>Pterygota</taxon>
        <taxon>Neoptera</taxon>
        <taxon>Polyneoptera</taxon>
        <taxon>Phasmatodea</taxon>
        <taxon>Timematodea</taxon>
        <taxon>Timematoidea</taxon>
        <taxon>Timematidae</taxon>
        <taxon>Timema</taxon>
    </lineage>
</organism>
<name>A0A7R9CH82_TIMPO</name>
<dbReference type="Gene3D" id="2.40.160.120">
    <property type="match status" value="1"/>
</dbReference>
<dbReference type="InterPro" id="IPR018494">
    <property type="entry name" value="Oxysterol-bd_CS"/>
</dbReference>
<dbReference type="AlphaFoldDB" id="A0A7R9CH82"/>
<evidence type="ECO:0000313" key="4">
    <source>
        <dbReference type="EMBL" id="CAD7396419.1"/>
    </source>
</evidence>
<keyword evidence="3" id="KW-0813">Transport</keyword>
<dbReference type="GO" id="GO:0016020">
    <property type="term" value="C:membrane"/>
    <property type="evidence" value="ECO:0007669"/>
    <property type="project" value="TreeGrafter"/>
</dbReference>
<reference evidence="4" key="1">
    <citation type="submission" date="2020-11" db="EMBL/GenBank/DDBJ databases">
        <authorList>
            <person name="Tran Van P."/>
        </authorList>
    </citation>
    <scope>NUCLEOTIDE SEQUENCE</scope>
</reference>
<dbReference type="GO" id="GO:0005829">
    <property type="term" value="C:cytosol"/>
    <property type="evidence" value="ECO:0007669"/>
    <property type="project" value="TreeGrafter"/>
</dbReference>
<dbReference type="Gene3D" id="6.10.140.1150">
    <property type="match status" value="1"/>
</dbReference>
<dbReference type="GO" id="GO:0032934">
    <property type="term" value="F:sterol binding"/>
    <property type="evidence" value="ECO:0007669"/>
    <property type="project" value="TreeGrafter"/>
</dbReference>
<keyword evidence="3" id="KW-0445">Lipid transport</keyword>
<gene>
    <name evidence="4" type="ORF">TPSB3V08_LOCUS663</name>
</gene>
<dbReference type="FunFam" id="1.10.287.2720:FF:000001">
    <property type="entry name" value="Oxysterol-binding OBPalpha"/>
    <property type="match status" value="1"/>
</dbReference>
<accession>A0A7R9CH82</accession>
<proteinExistence type="inferred from homology"/>
<dbReference type="InterPro" id="IPR000648">
    <property type="entry name" value="Oxysterol-bd"/>
</dbReference>
<dbReference type="PROSITE" id="PS01013">
    <property type="entry name" value="OSBP"/>
    <property type="match status" value="1"/>
</dbReference>
<dbReference type="SUPFAM" id="SSF144000">
    <property type="entry name" value="Oxysterol-binding protein-like"/>
    <property type="match status" value="1"/>
</dbReference>
<evidence type="ECO:0000256" key="2">
    <source>
        <dbReference type="RuleBase" id="RU003844"/>
    </source>
</evidence>